<protein>
    <submittedName>
        <fullName evidence="5">GNAT family protein</fullName>
    </submittedName>
</protein>
<dbReference type="AlphaFoldDB" id="A0AB38XQC2"/>
<dbReference type="InterPro" id="IPR051531">
    <property type="entry name" value="N-acetyltransferase"/>
</dbReference>
<evidence type="ECO:0000256" key="3">
    <source>
        <dbReference type="ARBA" id="ARBA00038502"/>
    </source>
</evidence>
<dbReference type="PANTHER" id="PTHR43792">
    <property type="entry name" value="GNAT FAMILY, PUTATIVE (AFU_ORTHOLOGUE AFUA_3G00765)-RELATED-RELATED"/>
    <property type="match status" value="1"/>
</dbReference>
<evidence type="ECO:0000259" key="4">
    <source>
        <dbReference type="PROSITE" id="PS51186"/>
    </source>
</evidence>
<evidence type="ECO:0000256" key="1">
    <source>
        <dbReference type="ARBA" id="ARBA00022679"/>
    </source>
</evidence>
<dbReference type="RefSeq" id="WP_004806374.1">
    <property type="nucleotide sequence ID" value="NZ_CP116394.1"/>
</dbReference>
<dbReference type="GO" id="GO:0005737">
    <property type="term" value="C:cytoplasm"/>
    <property type="evidence" value="ECO:0007669"/>
    <property type="project" value="TreeGrafter"/>
</dbReference>
<dbReference type="PANTHER" id="PTHR43792:SF8">
    <property type="entry name" value="[RIBOSOMAL PROTEIN US5]-ALANINE N-ACETYLTRANSFERASE"/>
    <property type="match status" value="1"/>
</dbReference>
<evidence type="ECO:0000313" key="6">
    <source>
        <dbReference type="Proteomes" id="UP001211044"/>
    </source>
</evidence>
<comment type="similarity">
    <text evidence="3">Belongs to the acetyltransferase family. RimJ subfamily.</text>
</comment>
<evidence type="ECO:0000256" key="2">
    <source>
        <dbReference type="ARBA" id="ARBA00023315"/>
    </source>
</evidence>
<reference evidence="5" key="1">
    <citation type="submission" date="2023-01" db="EMBL/GenBank/DDBJ databases">
        <title>Comparative Genomic Analysis of the Clinically-Derived Winkia Strain NY0527 Provides Evidence into the Taxonomic Reassignment of Winkia neuii and Characterizes Their Virulence Traits.</title>
        <authorList>
            <person name="Cai X."/>
            <person name="Peng Y."/>
            <person name="Li M."/>
            <person name="Qiu Y."/>
            <person name="Wang Y."/>
            <person name="Xu L."/>
            <person name="Hou Q."/>
        </authorList>
    </citation>
    <scope>NUCLEOTIDE SEQUENCE</scope>
    <source>
        <strain evidence="5">NY0527</strain>
    </source>
</reference>
<sequence length="225" mass="25233">MFSLIDQARLALRRPLDLVYDKPELAAITTANLGYLRLRQMKRADHLRVNELRYGEREWLGPWEASAPVGYPVDPPTFEQYVASCNRQILDGRMMPLVIEGDGQAIGQLTISDISRAATQSCAIGYWISQTWANMGLMTLAVAMALDACFTDLNLHRAEINIRPENARSLAIPRKLGLRKEGVRRKYICIDGSWADHVSFAATVEDAHGGFVARLEAHKQNNSCY</sequence>
<proteinExistence type="inferred from homology"/>
<dbReference type="InterPro" id="IPR000182">
    <property type="entry name" value="GNAT_dom"/>
</dbReference>
<dbReference type="GO" id="GO:0008999">
    <property type="term" value="F:protein-N-terminal-alanine acetyltransferase activity"/>
    <property type="evidence" value="ECO:0007669"/>
    <property type="project" value="TreeGrafter"/>
</dbReference>
<gene>
    <name evidence="5" type="ORF">PIG85_02360</name>
</gene>
<name>A0AB38XQC2_9ACTO</name>
<dbReference type="Pfam" id="PF13302">
    <property type="entry name" value="Acetyltransf_3"/>
    <property type="match status" value="1"/>
</dbReference>
<dbReference type="PROSITE" id="PS51186">
    <property type="entry name" value="GNAT"/>
    <property type="match status" value="1"/>
</dbReference>
<dbReference type="KEGG" id="wne:PIG85_02360"/>
<evidence type="ECO:0000313" key="5">
    <source>
        <dbReference type="EMBL" id="WCE46511.1"/>
    </source>
</evidence>
<feature type="domain" description="N-acetyltransferase" evidence="4">
    <location>
        <begin position="36"/>
        <end position="205"/>
    </location>
</feature>
<dbReference type="EMBL" id="CP116394">
    <property type="protein sequence ID" value="WCE46511.1"/>
    <property type="molecule type" value="Genomic_DNA"/>
</dbReference>
<dbReference type="Proteomes" id="UP001211044">
    <property type="component" value="Chromosome"/>
</dbReference>
<dbReference type="InterPro" id="IPR016181">
    <property type="entry name" value="Acyl_CoA_acyltransferase"/>
</dbReference>
<keyword evidence="2" id="KW-0012">Acyltransferase</keyword>
<accession>A0AB38XQC2</accession>
<organism evidence="5 6">
    <name type="scientific">Winkia neuii subsp. anitrata</name>
    <dbReference type="NCBI Taxonomy" id="29318"/>
    <lineage>
        <taxon>Bacteria</taxon>
        <taxon>Bacillati</taxon>
        <taxon>Actinomycetota</taxon>
        <taxon>Actinomycetes</taxon>
        <taxon>Actinomycetales</taxon>
        <taxon>Actinomycetaceae</taxon>
        <taxon>Winkia</taxon>
    </lineage>
</organism>
<dbReference type="Gene3D" id="3.40.630.30">
    <property type="match status" value="1"/>
</dbReference>
<dbReference type="SUPFAM" id="SSF55729">
    <property type="entry name" value="Acyl-CoA N-acyltransferases (Nat)"/>
    <property type="match status" value="1"/>
</dbReference>
<keyword evidence="1" id="KW-0808">Transferase</keyword>